<dbReference type="GeneID" id="10509539"/>
<dbReference type="KEGG" id="dpp:DICPUDRAFT_147327"/>
<reference evidence="2" key="1">
    <citation type="journal article" date="2011" name="Genome Biol.">
        <title>Comparative genomics of the social amoebae Dictyostelium discoideum and Dictyostelium purpureum.</title>
        <authorList>
            <consortium name="US DOE Joint Genome Institute (JGI-PGF)"/>
            <person name="Sucgang R."/>
            <person name="Kuo A."/>
            <person name="Tian X."/>
            <person name="Salerno W."/>
            <person name="Parikh A."/>
            <person name="Feasley C.L."/>
            <person name="Dalin E."/>
            <person name="Tu H."/>
            <person name="Huang E."/>
            <person name="Barry K."/>
            <person name="Lindquist E."/>
            <person name="Shapiro H."/>
            <person name="Bruce D."/>
            <person name="Schmutz J."/>
            <person name="Salamov A."/>
            <person name="Fey P."/>
            <person name="Gaudet P."/>
            <person name="Anjard C."/>
            <person name="Babu M.M."/>
            <person name="Basu S."/>
            <person name="Bushmanova Y."/>
            <person name="van der Wel H."/>
            <person name="Katoh-Kurasawa M."/>
            <person name="Dinh C."/>
            <person name="Coutinho P.M."/>
            <person name="Saito T."/>
            <person name="Elias M."/>
            <person name="Schaap P."/>
            <person name="Kay R.R."/>
            <person name="Henrissat B."/>
            <person name="Eichinger L."/>
            <person name="Rivero F."/>
            <person name="Putnam N.H."/>
            <person name="West C.M."/>
            <person name="Loomis W.F."/>
            <person name="Chisholm R.L."/>
            <person name="Shaulsky G."/>
            <person name="Strassmann J.E."/>
            <person name="Queller D.C."/>
            <person name="Kuspa A."/>
            <person name="Grigoriev I.V."/>
        </authorList>
    </citation>
    <scope>NUCLEOTIDE SEQUENCE [LARGE SCALE GENOMIC DNA]</scope>
    <source>
        <strain evidence="2">QSDP1</strain>
    </source>
</reference>
<gene>
    <name evidence="1" type="ORF">DICPUDRAFT_147327</name>
</gene>
<dbReference type="RefSeq" id="XP_003283634.1">
    <property type="nucleotide sequence ID" value="XM_003283586.1"/>
</dbReference>
<sequence length="104" mass="11716">MSSTAPSTTKPQQRRNVYELLSNVDLSINKINQLTSRERNGGLYRLSLYPGKDIPKDIKDKIIKLIVEIQTNDRSIIRIFYTSESFFGKSTESASSSCAKSVVK</sequence>
<dbReference type="Proteomes" id="UP000001064">
    <property type="component" value="Unassembled WGS sequence"/>
</dbReference>
<evidence type="ECO:0000313" key="2">
    <source>
        <dbReference type="Proteomes" id="UP000001064"/>
    </source>
</evidence>
<keyword evidence="2" id="KW-1185">Reference proteome</keyword>
<dbReference type="InParanoid" id="F0Z882"/>
<dbReference type="VEuPathDB" id="AmoebaDB:DICPUDRAFT_147327"/>
<dbReference type="AlphaFoldDB" id="F0Z882"/>
<name>F0Z882_DICPU</name>
<evidence type="ECO:0000313" key="1">
    <source>
        <dbReference type="EMBL" id="EGC39883.1"/>
    </source>
</evidence>
<accession>F0Z882</accession>
<proteinExistence type="predicted"/>
<organism evidence="1 2">
    <name type="scientific">Dictyostelium purpureum</name>
    <name type="common">Slime mold</name>
    <dbReference type="NCBI Taxonomy" id="5786"/>
    <lineage>
        <taxon>Eukaryota</taxon>
        <taxon>Amoebozoa</taxon>
        <taxon>Evosea</taxon>
        <taxon>Eumycetozoa</taxon>
        <taxon>Dictyostelia</taxon>
        <taxon>Dictyosteliales</taxon>
        <taxon>Dictyosteliaceae</taxon>
        <taxon>Dictyostelium</taxon>
    </lineage>
</organism>
<protein>
    <submittedName>
        <fullName evidence="1">Uncharacterized protein</fullName>
    </submittedName>
</protein>
<dbReference type="EMBL" id="GL870950">
    <property type="protein sequence ID" value="EGC39883.1"/>
    <property type="molecule type" value="Genomic_DNA"/>
</dbReference>